<dbReference type="Gene3D" id="3.40.50.300">
    <property type="entry name" value="P-loop containing nucleotide triphosphate hydrolases"/>
    <property type="match status" value="1"/>
</dbReference>
<evidence type="ECO:0000256" key="6">
    <source>
        <dbReference type="ARBA" id="ARBA00022490"/>
    </source>
</evidence>
<dbReference type="GO" id="GO:0008023">
    <property type="term" value="C:transcription elongation factor complex"/>
    <property type="evidence" value="ECO:0007669"/>
    <property type="project" value="TreeGrafter"/>
</dbReference>
<sequence length="333" mass="37121">MQRFGDAVQLPGCTHKLGYLQTSTGNTALDSLLGGSLPNTALCVVDELLTRCYGTVLLRYFASEGAHNGHDLLICGPEARELLQNLPTRIQSTDEGKSLPNSGPKEEDLKIAWRYQTLQEKSSNLGQTKLRYDLGNNLEEPTRFGSKIDVLENDSYETLLGALMERLKSSDYNKNEKSPKKRLLRIVIRGLGSPLWTDHKFLPRFLCELRLACRNAYAVVMCTIDTTSFQEALTHRIETLADALFRLKPIEEKERKALGIGDKAHGYFQIIQLPRITSAAPFKPESVDLTFELHRKSFDITVIHLPPAFGDDSTTKESIPAGKFTCSSGLSAF</sequence>
<evidence type="ECO:0000256" key="2">
    <source>
        <dbReference type="ARBA" id="ARBA00004496"/>
    </source>
</evidence>
<keyword evidence="8" id="KW-0539">Nucleus</keyword>
<dbReference type="GO" id="GO:0005737">
    <property type="term" value="C:cytoplasm"/>
    <property type="evidence" value="ECO:0007669"/>
    <property type="project" value="UniProtKB-SubCell"/>
</dbReference>
<keyword evidence="7" id="KW-0819">tRNA processing</keyword>
<dbReference type="GO" id="GO:0033588">
    <property type="term" value="C:elongator holoenzyme complex"/>
    <property type="evidence" value="ECO:0007669"/>
    <property type="project" value="InterPro"/>
</dbReference>
<reference evidence="10" key="1">
    <citation type="submission" date="2024-02" db="UniProtKB">
        <authorList>
            <consortium name="WormBaseParasite"/>
        </authorList>
    </citation>
    <scope>IDENTIFICATION</scope>
</reference>
<organism evidence="9 10">
    <name type="scientific">Mesorhabditis belari</name>
    <dbReference type="NCBI Taxonomy" id="2138241"/>
    <lineage>
        <taxon>Eukaryota</taxon>
        <taxon>Metazoa</taxon>
        <taxon>Ecdysozoa</taxon>
        <taxon>Nematoda</taxon>
        <taxon>Chromadorea</taxon>
        <taxon>Rhabditida</taxon>
        <taxon>Rhabditina</taxon>
        <taxon>Rhabditomorpha</taxon>
        <taxon>Rhabditoidea</taxon>
        <taxon>Rhabditidae</taxon>
        <taxon>Mesorhabditinae</taxon>
        <taxon>Mesorhabditis</taxon>
    </lineage>
</organism>
<dbReference type="PANTHER" id="PTHR12896">
    <property type="entry name" value="PAX6 NEIGHBOR PROTEIN PAXNEB"/>
    <property type="match status" value="1"/>
</dbReference>
<keyword evidence="9" id="KW-1185">Reference proteome</keyword>
<evidence type="ECO:0000256" key="3">
    <source>
        <dbReference type="ARBA" id="ARBA00005043"/>
    </source>
</evidence>
<dbReference type="CDD" id="cd19494">
    <property type="entry name" value="Elp4"/>
    <property type="match status" value="1"/>
</dbReference>
<dbReference type="Proteomes" id="UP000887575">
    <property type="component" value="Unassembled WGS sequence"/>
</dbReference>
<comment type="similarity">
    <text evidence="4">Belongs to the ELP4 family.</text>
</comment>
<protein>
    <recommendedName>
        <fullName evidence="5">Elongator complex protein 4</fullName>
    </recommendedName>
</protein>
<evidence type="ECO:0000256" key="5">
    <source>
        <dbReference type="ARBA" id="ARBA00020265"/>
    </source>
</evidence>
<keyword evidence="6" id="KW-0963">Cytoplasm</keyword>
<comment type="pathway">
    <text evidence="3">tRNA modification; 5-methoxycarbonylmethyl-2-thiouridine-tRNA biosynthesis.</text>
</comment>
<evidence type="ECO:0000313" key="10">
    <source>
        <dbReference type="WBParaSite" id="MBELARI_LOCUS12536"/>
    </source>
</evidence>
<evidence type="ECO:0000256" key="4">
    <source>
        <dbReference type="ARBA" id="ARBA00007573"/>
    </source>
</evidence>
<accession>A0AAF3EEY7</accession>
<evidence type="ECO:0000313" key="9">
    <source>
        <dbReference type="Proteomes" id="UP000887575"/>
    </source>
</evidence>
<comment type="subcellular location">
    <subcellularLocation>
        <location evidence="2">Cytoplasm</location>
    </subcellularLocation>
    <subcellularLocation>
        <location evidence="1">Nucleus</location>
    </subcellularLocation>
</comment>
<evidence type="ECO:0000256" key="8">
    <source>
        <dbReference type="ARBA" id="ARBA00023242"/>
    </source>
</evidence>
<evidence type="ECO:0000256" key="1">
    <source>
        <dbReference type="ARBA" id="ARBA00004123"/>
    </source>
</evidence>
<proteinExistence type="inferred from homology"/>
<dbReference type="PANTHER" id="PTHR12896:SF1">
    <property type="entry name" value="ELONGATOR COMPLEX PROTEIN 4"/>
    <property type="match status" value="1"/>
</dbReference>
<dbReference type="GO" id="GO:0002098">
    <property type="term" value="P:tRNA wobble uridine modification"/>
    <property type="evidence" value="ECO:0007669"/>
    <property type="project" value="InterPro"/>
</dbReference>
<dbReference type="AlphaFoldDB" id="A0AAF3EEY7"/>
<dbReference type="Pfam" id="PF05625">
    <property type="entry name" value="PAXNEB"/>
    <property type="match status" value="1"/>
</dbReference>
<evidence type="ECO:0000256" key="7">
    <source>
        <dbReference type="ARBA" id="ARBA00022694"/>
    </source>
</evidence>
<dbReference type="WBParaSite" id="MBELARI_LOCUS12536">
    <property type="protein sequence ID" value="MBELARI_LOCUS12536"/>
    <property type="gene ID" value="MBELARI_LOCUS12536"/>
</dbReference>
<name>A0AAF3EEY7_9BILA</name>
<dbReference type="InterPro" id="IPR008728">
    <property type="entry name" value="Elongator_complex_protein_4"/>
</dbReference>
<dbReference type="InterPro" id="IPR027417">
    <property type="entry name" value="P-loop_NTPase"/>
</dbReference>